<keyword evidence="1" id="KW-0812">Transmembrane</keyword>
<reference evidence="2 3" key="1">
    <citation type="submission" date="2018-10" db="EMBL/GenBank/DDBJ databases">
        <title>Genomic Encyclopedia of Archaeal and Bacterial Type Strains, Phase II (KMG-II): from individual species to whole genera.</title>
        <authorList>
            <person name="Goeker M."/>
        </authorList>
    </citation>
    <scope>NUCLEOTIDE SEQUENCE [LARGE SCALE GENOMIC DNA]</scope>
    <source>
        <strain evidence="2 3">DSM 14954</strain>
    </source>
</reference>
<evidence type="ECO:0000313" key="2">
    <source>
        <dbReference type="EMBL" id="RKQ87514.1"/>
    </source>
</evidence>
<dbReference type="EMBL" id="RBIL01000002">
    <property type="protein sequence ID" value="RKQ87514.1"/>
    <property type="molecule type" value="Genomic_DNA"/>
</dbReference>
<keyword evidence="3" id="KW-1185">Reference proteome</keyword>
<dbReference type="AlphaFoldDB" id="A0A660L2S5"/>
<comment type="caution">
    <text evidence="2">The sequence shown here is derived from an EMBL/GenBank/DDBJ whole genome shotgun (WGS) entry which is preliminary data.</text>
</comment>
<gene>
    <name evidence="2" type="ORF">C8N24_5537</name>
</gene>
<dbReference type="Proteomes" id="UP000278962">
    <property type="component" value="Unassembled WGS sequence"/>
</dbReference>
<dbReference type="OrthoDB" id="9812729at2"/>
<feature type="transmembrane region" description="Helical" evidence="1">
    <location>
        <begin position="33"/>
        <end position="51"/>
    </location>
</feature>
<dbReference type="RefSeq" id="WP_121256146.1">
    <property type="nucleotide sequence ID" value="NZ_RBIL01000002.1"/>
</dbReference>
<keyword evidence="1" id="KW-1133">Transmembrane helix</keyword>
<accession>A0A660L2S5</accession>
<evidence type="ECO:0000313" key="3">
    <source>
        <dbReference type="Proteomes" id="UP000278962"/>
    </source>
</evidence>
<protein>
    <submittedName>
        <fullName evidence="2">Uncharacterized protein (DUF58 family)</fullName>
    </submittedName>
</protein>
<evidence type="ECO:0000256" key="1">
    <source>
        <dbReference type="SAM" id="Phobius"/>
    </source>
</evidence>
<dbReference type="PANTHER" id="PTHR34351:SF1">
    <property type="entry name" value="SLR1927 PROTEIN"/>
    <property type="match status" value="1"/>
</dbReference>
<dbReference type="PANTHER" id="PTHR34351">
    <property type="entry name" value="SLR1927 PROTEIN-RELATED"/>
    <property type="match status" value="1"/>
</dbReference>
<sequence length="366" mass="38437">MRSALGCAALGAVLLIVAGTFDAEPLYVTGAALLLLGAGALIWIGVGSMGAKLTREIGARSVVEDQPLQVKLFAHAGRFPLPPGWIDEPLLPEPLRLPAARRQARVRIEVTFGRRGRRKLPPPALVLRDPFGLAQRVITGPATDEVLVLPRVFPVSVTAGGGDATPAHARASLLAAAETEVDGLRPWREGSPASRIHWQSFARGAGLMERKLISEADSRPIVILDPRAPAEPEHLDAAVRAATSLAVYFAKRTGCSLLLPGDRRAAVIEPDMATWPPLHVRLALLGEDVGPSLAAAQNRRGLVIYVAARVVDRAPRGLGRTPGGCLMVVPGQMGGRRPLLEVAGCYGYPAGRHSGGAAVAALEGAA</sequence>
<keyword evidence="1" id="KW-0472">Membrane</keyword>
<name>A0A660L2S5_9ACTN</name>
<organism evidence="2 3">
    <name type="scientific">Solirubrobacter pauli</name>
    <dbReference type="NCBI Taxonomy" id="166793"/>
    <lineage>
        <taxon>Bacteria</taxon>
        <taxon>Bacillati</taxon>
        <taxon>Actinomycetota</taxon>
        <taxon>Thermoleophilia</taxon>
        <taxon>Solirubrobacterales</taxon>
        <taxon>Solirubrobacteraceae</taxon>
        <taxon>Solirubrobacter</taxon>
    </lineage>
</organism>
<proteinExistence type="predicted"/>